<reference evidence="3" key="2">
    <citation type="submission" date="2020-04" db="EMBL/GenBank/DDBJ databases">
        <authorList>
            <consortium name="NCBI Genome Project"/>
        </authorList>
    </citation>
    <scope>NUCLEOTIDE SEQUENCE</scope>
    <source>
        <strain evidence="3">CBS 304.34</strain>
    </source>
</reference>
<dbReference type="EMBL" id="MU003694">
    <property type="protein sequence ID" value="KAF2814536.1"/>
    <property type="molecule type" value="Genomic_DNA"/>
</dbReference>
<protein>
    <submittedName>
        <fullName evidence="1 3">Uncharacterized protein</fullName>
    </submittedName>
</protein>
<accession>A0A6A6Z028</accession>
<organism evidence="1">
    <name type="scientific">Mytilinidion resinicola</name>
    <dbReference type="NCBI Taxonomy" id="574789"/>
    <lineage>
        <taxon>Eukaryota</taxon>
        <taxon>Fungi</taxon>
        <taxon>Dikarya</taxon>
        <taxon>Ascomycota</taxon>
        <taxon>Pezizomycotina</taxon>
        <taxon>Dothideomycetes</taxon>
        <taxon>Pleosporomycetidae</taxon>
        <taxon>Mytilinidiales</taxon>
        <taxon>Mytilinidiaceae</taxon>
        <taxon>Mytilinidion</taxon>
    </lineage>
</organism>
<name>A0A6A6Z028_9PEZI</name>
<reference evidence="1 3" key="1">
    <citation type="journal article" date="2020" name="Stud. Mycol.">
        <title>101 Dothideomycetes genomes: a test case for predicting lifestyles and emergence of pathogens.</title>
        <authorList>
            <person name="Haridas S."/>
            <person name="Albert R."/>
            <person name="Binder M."/>
            <person name="Bloem J."/>
            <person name="Labutti K."/>
            <person name="Salamov A."/>
            <person name="Andreopoulos B."/>
            <person name="Baker S."/>
            <person name="Barry K."/>
            <person name="Bills G."/>
            <person name="Bluhm B."/>
            <person name="Cannon C."/>
            <person name="Castanera R."/>
            <person name="Culley D."/>
            <person name="Daum C."/>
            <person name="Ezra D."/>
            <person name="Gonzalez J."/>
            <person name="Henrissat B."/>
            <person name="Kuo A."/>
            <person name="Liang C."/>
            <person name="Lipzen A."/>
            <person name="Lutzoni F."/>
            <person name="Magnuson J."/>
            <person name="Mondo S."/>
            <person name="Nolan M."/>
            <person name="Ohm R."/>
            <person name="Pangilinan J."/>
            <person name="Park H.-J."/>
            <person name="Ramirez L."/>
            <person name="Alfaro M."/>
            <person name="Sun H."/>
            <person name="Tritt A."/>
            <person name="Yoshinaga Y."/>
            <person name="Zwiers L.-H."/>
            <person name="Turgeon B."/>
            <person name="Goodwin S."/>
            <person name="Spatafora J."/>
            <person name="Crous P."/>
            <person name="Grigoriev I."/>
        </authorList>
    </citation>
    <scope>NUCLEOTIDE SEQUENCE</scope>
    <source>
        <strain evidence="1 3">CBS 304.34</strain>
    </source>
</reference>
<dbReference type="Proteomes" id="UP000504636">
    <property type="component" value="Unplaced"/>
</dbReference>
<evidence type="ECO:0000313" key="2">
    <source>
        <dbReference type="Proteomes" id="UP000504636"/>
    </source>
</evidence>
<reference evidence="3" key="3">
    <citation type="submission" date="2025-04" db="UniProtKB">
        <authorList>
            <consortium name="RefSeq"/>
        </authorList>
    </citation>
    <scope>IDENTIFICATION</scope>
    <source>
        <strain evidence="3">CBS 304.34</strain>
    </source>
</reference>
<gene>
    <name evidence="1 3" type="ORF">BDZ99DRAFT_458559</name>
</gene>
<evidence type="ECO:0000313" key="3">
    <source>
        <dbReference type="RefSeq" id="XP_033581500.1"/>
    </source>
</evidence>
<dbReference type="RefSeq" id="XP_033581500.1">
    <property type="nucleotide sequence ID" value="XM_033718942.1"/>
</dbReference>
<keyword evidence="2" id="KW-1185">Reference proteome</keyword>
<evidence type="ECO:0000313" key="1">
    <source>
        <dbReference type="EMBL" id="KAF2814536.1"/>
    </source>
</evidence>
<proteinExistence type="predicted"/>
<dbReference type="AlphaFoldDB" id="A0A6A6Z028"/>
<dbReference type="GeneID" id="54459835"/>
<sequence length="77" mass="8683">MSMSRPPVWFPLDLSHTTLLGRHGLDFGWSRRVLLTLPYGIPIRSTYSLERAKGRSVASLLRLAAMKTKVRKASRSS</sequence>